<evidence type="ECO:0000313" key="4">
    <source>
        <dbReference type="Proteomes" id="UP001301958"/>
    </source>
</evidence>
<sequence length="275" mass="30660">MRFSLIPLLVSLPLTLARLRLTEVIDLLDSLRRESTPLVRTSALLDLDNFRLLIRLRGPWQEVVSGLTNLTYDTKSVERKIKTLHSSSRSERFTGLDAADISEAFHRYVVSQIDLPSQLLEVASLVRNERTVGNALAPLLKEYRDAVDDLTDTLADRVDDVAKDAIKDDGKIVDEALKAVEDAYKGVGDGSGISLSLSLGLGRGRFQWEEVIPGQSAEEGESAEKVKVISVPEDPEAAEGEKTDEKKDEEKKDDEKKDDEKKKEKKKEEKRGEEG</sequence>
<dbReference type="EMBL" id="MU865360">
    <property type="protein sequence ID" value="KAK4225728.1"/>
    <property type="molecule type" value="Genomic_DNA"/>
</dbReference>
<dbReference type="Proteomes" id="UP001301958">
    <property type="component" value="Unassembled WGS sequence"/>
</dbReference>
<reference evidence="3" key="2">
    <citation type="submission" date="2023-05" db="EMBL/GenBank/DDBJ databases">
        <authorList>
            <consortium name="Lawrence Berkeley National Laboratory"/>
            <person name="Steindorff A."/>
            <person name="Hensen N."/>
            <person name="Bonometti L."/>
            <person name="Westerberg I."/>
            <person name="Brannstrom I.O."/>
            <person name="Guillou S."/>
            <person name="Cros-Aarteil S."/>
            <person name="Calhoun S."/>
            <person name="Haridas S."/>
            <person name="Kuo A."/>
            <person name="Mondo S."/>
            <person name="Pangilinan J."/>
            <person name="Riley R."/>
            <person name="Labutti K."/>
            <person name="Andreopoulos B."/>
            <person name="Lipzen A."/>
            <person name="Chen C."/>
            <person name="Yanf M."/>
            <person name="Daum C."/>
            <person name="Ng V."/>
            <person name="Clum A."/>
            <person name="Ohm R."/>
            <person name="Martin F."/>
            <person name="Silar P."/>
            <person name="Natvig D."/>
            <person name="Lalanne C."/>
            <person name="Gautier V."/>
            <person name="Ament-Velasquez S.L."/>
            <person name="Kruys A."/>
            <person name="Hutchinson M.I."/>
            <person name="Powell A.J."/>
            <person name="Barry K."/>
            <person name="Miller A.N."/>
            <person name="Grigoriev I.V."/>
            <person name="Debuchy R."/>
            <person name="Gladieux P."/>
            <person name="Thoren M.H."/>
            <person name="Johannesson H."/>
        </authorList>
    </citation>
    <scope>NUCLEOTIDE SEQUENCE</scope>
    <source>
        <strain evidence="3">CBS 990.96</strain>
    </source>
</reference>
<feature type="signal peptide" evidence="2">
    <location>
        <begin position="1"/>
        <end position="17"/>
    </location>
</feature>
<gene>
    <name evidence="3" type="ORF">QBC38DRAFT_252621</name>
</gene>
<evidence type="ECO:0000256" key="2">
    <source>
        <dbReference type="SAM" id="SignalP"/>
    </source>
</evidence>
<keyword evidence="4" id="KW-1185">Reference proteome</keyword>
<feature type="chain" id="PRO_5042914738" evidence="2">
    <location>
        <begin position="18"/>
        <end position="275"/>
    </location>
</feature>
<organism evidence="3 4">
    <name type="scientific">Podospora fimiseda</name>
    <dbReference type="NCBI Taxonomy" id="252190"/>
    <lineage>
        <taxon>Eukaryota</taxon>
        <taxon>Fungi</taxon>
        <taxon>Dikarya</taxon>
        <taxon>Ascomycota</taxon>
        <taxon>Pezizomycotina</taxon>
        <taxon>Sordariomycetes</taxon>
        <taxon>Sordariomycetidae</taxon>
        <taxon>Sordariales</taxon>
        <taxon>Podosporaceae</taxon>
        <taxon>Podospora</taxon>
    </lineage>
</organism>
<comment type="caution">
    <text evidence="3">The sequence shown here is derived from an EMBL/GenBank/DDBJ whole genome shotgun (WGS) entry which is preliminary data.</text>
</comment>
<feature type="region of interest" description="Disordered" evidence="1">
    <location>
        <begin position="213"/>
        <end position="275"/>
    </location>
</feature>
<feature type="compositionally biased region" description="Basic and acidic residues" evidence="1">
    <location>
        <begin position="239"/>
        <end position="275"/>
    </location>
</feature>
<reference evidence="3" key="1">
    <citation type="journal article" date="2023" name="Mol. Phylogenet. Evol.">
        <title>Genome-scale phylogeny and comparative genomics of the fungal order Sordariales.</title>
        <authorList>
            <person name="Hensen N."/>
            <person name="Bonometti L."/>
            <person name="Westerberg I."/>
            <person name="Brannstrom I.O."/>
            <person name="Guillou S."/>
            <person name="Cros-Aarteil S."/>
            <person name="Calhoun S."/>
            <person name="Haridas S."/>
            <person name="Kuo A."/>
            <person name="Mondo S."/>
            <person name="Pangilinan J."/>
            <person name="Riley R."/>
            <person name="LaButti K."/>
            <person name="Andreopoulos B."/>
            <person name="Lipzen A."/>
            <person name="Chen C."/>
            <person name="Yan M."/>
            <person name="Daum C."/>
            <person name="Ng V."/>
            <person name="Clum A."/>
            <person name="Steindorff A."/>
            <person name="Ohm R.A."/>
            <person name="Martin F."/>
            <person name="Silar P."/>
            <person name="Natvig D.O."/>
            <person name="Lalanne C."/>
            <person name="Gautier V."/>
            <person name="Ament-Velasquez S.L."/>
            <person name="Kruys A."/>
            <person name="Hutchinson M.I."/>
            <person name="Powell A.J."/>
            <person name="Barry K."/>
            <person name="Miller A.N."/>
            <person name="Grigoriev I.V."/>
            <person name="Debuchy R."/>
            <person name="Gladieux P."/>
            <person name="Hiltunen Thoren M."/>
            <person name="Johannesson H."/>
        </authorList>
    </citation>
    <scope>NUCLEOTIDE SEQUENCE</scope>
    <source>
        <strain evidence="3">CBS 990.96</strain>
    </source>
</reference>
<evidence type="ECO:0000256" key="1">
    <source>
        <dbReference type="SAM" id="MobiDB-lite"/>
    </source>
</evidence>
<dbReference type="AlphaFoldDB" id="A0AAN7BMJ2"/>
<keyword evidence="2" id="KW-0732">Signal</keyword>
<proteinExistence type="predicted"/>
<accession>A0AAN7BMJ2</accession>
<name>A0AAN7BMJ2_9PEZI</name>
<evidence type="ECO:0000313" key="3">
    <source>
        <dbReference type="EMBL" id="KAK4225728.1"/>
    </source>
</evidence>
<protein>
    <submittedName>
        <fullName evidence="3">Uncharacterized protein</fullName>
    </submittedName>
</protein>